<evidence type="ECO:0000313" key="2">
    <source>
        <dbReference type="Proteomes" id="UP000184526"/>
    </source>
</evidence>
<dbReference type="RefSeq" id="WP_072831985.1">
    <property type="nucleotide sequence ID" value="NZ_FQXP01000007.1"/>
</dbReference>
<dbReference type="OrthoDB" id="162319at2"/>
<dbReference type="Proteomes" id="UP000184526">
    <property type="component" value="Unassembled WGS sequence"/>
</dbReference>
<keyword evidence="2" id="KW-1185">Reference proteome</keyword>
<dbReference type="EMBL" id="FQXP01000007">
    <property type="protein sequence ID" value="SHH96322.1"/>
    <property type="molecule type" value="Genomic_DNA"/>
</dbReference>
<protein>
    <recommendedName>
        <fullName evidence="3">YCII-related domain-containing protein</fullName>
    </recommendedName>
</protein>
<dbReference type="AlphaFoldDB" id="A0A1M5X9I4"/>
<name>A0A1M5X9I4_9CLOT</name>
<evidence type="ECO:0000313" key="1">
    <source>
        <dbReference type="EMBL" id="SHH96322.1"/>
    </source>
</evidence>
<gene>
    <name evidence="1" type="ORF">SAMN02745196_02121</name>
</gene>
<proteinExistence type="predicted"/>
<evidence type="ECO:0008006" key="3">
    <source>
        <dbReference type="Google" id="ProtNLM"/>
    </source>
</evidence>
<accession>A0A1M5X9I4</accession>
<reference evidence="1 2" key="1">
    <citation type="submission" date="2016-11" db="EMBL/GenBank/DDBJ databases">
        <authorList>
            <person name="Jaros S."/>
            <person name="Januszkiewicz K."/>
            <person name="Wedrychowicz H."/>
        </authorList>
    </citation>
    <scope>NUCLEOTIDE SEQUENCE [LARGE SCALE GENOMIC DNA]</scope>
    <source>
        <strain evidence="1 2">DSM 3089</strain>
    </source>
</reference>
<organism evidence="1 2">
    <name type="scientific">Clostridium collagenovorans DSM 3089</name>
    <dbReference type="NCBI Taxonomy" id="1121306"/>
    <lineage>
        <taxon>Bacteria</taxon>
        <taxon>Bacillati</taxon>
        <taxon>Bacillota</taxon>
        <taxon>Clostridia</taxon>
        <taxon>Eubacteriales</taxon>
        <taxon>Clostridiaceae</taxon>
        <taxon>Clostridium</taxon>
    </lineage>
</organism>
<sequence length="93" mass="10707">MCNENLYMRINYGTMDGNVMPNKRSFIGKQKENTSKYLLAGGVYSKNGATVMFKANSAEEARNFAQNNTMMNKRLQELKRDVIILPKYICEEQ</sequence>